<dbReference type="EMBL" id="JAFHLR010000028">
    <property type="protein sequence ID" value="KAG5474660.1"/>
    <property type="molecule type" value="Genomic_DNA"/>
</dbReference>
<dbReference type="InterPro" id="IPR036691">
    <property type="entry name" value="Endo/exonu/phosph_ase_sf"/>
</dbReference>
<organism evidence="4 5">
    <name type="scientific">Leishmania orientalis</name>
    <dbReference type="NCBI Taxonomy" id="2249476"/>
    <lineage>
        <taxon>Eukaryota</taxon>
        <taxon>Discoba</taxon>
        <taxon>Euglenozoa</taxon>
        <taxon>Kinetoplastea</taxon>
        <taxon>Metakinetoplastina</taxon>
        <taxon>Trypanosomatida</taxon>
        <taxon>Trypanosomatidae</taxon>
        <taxon>Leishmaniinae</taxon>
        <taxon>Leishmania</taxon>
    </lineage>
</organism>
<keyword evidence="5" id="KW-1185">Reference proteome</keyword>
<dbReference type="RefSeq" id="XP_067061766.1">
    <property type="nucleotide sequence ID" value="XM_067205829.1"/>
</dbReference>
<feature type="compositionally biased region" description="Polar residues" evidence="3">
    <location>
        <begin position="249"/>
        <end position="258"/>
    </location>
</feature>
<feature type="region of interest" description="Disordered" evidence="3">
    <location>
        <begin position="927"/>
        <end position="983"/>
    </location>
</feature>
<evidence type="ECO:0000256" key="1">
    <source>
        <dbReference type="ARBA" id="ARBA00010774"/>
    </source>
</evidence>
<dbReference type="PANTHER" id="PTHR12121:SF45">
    <property type="entry name" value="NOCTURNIN"/>
    <property type="match status" value="1"/>
</dbReference>
<evidence type="ECO:0000313" key="5">
    <source>
        <dbReference type="Proteomes" id="UP000674143"/>
    </source>
</evidence>
<proteinExistence type="inferred from homology"/>
<dbReference type="GeneID" id="92359763"/>
<dbReference type="Proteomes" id="UP000674143">
    <property type="component" value="Unassembled WGS sequence"/>
</dbReference>
<feature type="region of interest" description="Disordered" evidence="3">
    <location>
        <begin position="132"/>
        <end position="162"/>
    </location>
</feature>
<feature type="compositionally biased region" description="Polar residues" evidence="3">
    <location>
        <begin position="455"/>
        <end position="468"/>
    </location>
</feature>
<evidence type="ECO:0008006" key="6">
    <source>
        <dbReference type="Google" id="ProtNLM"/>
    </source>
</evidence>
<feature type="region of interest" description="Disordered" evidence="3">
    <location>
        <begin position="751"/>
        <end position="798"/>
    </location>
</feature>
<dbReference type="KEGG" id="loi:92359763"/>
<protein>
    <recommendedName>
        <fullName evidence="6">Endonuclease/exonuclease/phosphatase-like protein</fullName>
    </recommendedName>
</protein>
<feature type="compositionally biased region" description="Low complexity" evidence="3">
    <location>
        <begin position="150"/>
        <end position="162"/>
    </location>
</feature>
<feature type="region of interest" description="Disordered" evidence="3">
    <location>
        <begin position="246"/>
        <end position="296"/>
    </location>
</feature>
<evidence type="ECO:0000256" key="3">
    <source>
        <dbReference type="SAM" id="MobiDB-lite"/>
    </source>
</evidence>
<feature type="compositionally biased region" description="Gly residues" evidence="3">
    <location>
        <begin position="1278"/>
        <end position="1288"/>
    </location>
</feature>
<feature type="region of interest" description="Disordered" evidence="3">
    <location>
        <begin position="1196"/>
        <end position="1244"/>
    </location>
</feature>
<feature type="region of interest" description="Disordered" evidence="3">
    <location>
        <begin position="1278"/>
        <end position="1323"/>
    </location>
</feature>
<feature type="compositionally biased region" description="Polar residues" evidence="3">
    <location>
        <begin position="514"/>
        <end position="570"/>
    </location>
</feature>
<feature type="region of interest" description="Disordered" evidence="3">
    <location>
        <begin position="446"/>
        <end position="472"/>
    </location>
</feature>
<evidence type="ECO:0000313" key="4">
    <source>
        <dbReference type="EMBL" id="KAG5474660.1"/>
    </source>
</evidence>
<comment type="similarity">
    <text evidence="1">Belongs to the CCR4/nocturin family.</text>
</comment>
<feature type="compositionally biased region" description="Basic and acidic residues" evidence="3">
    <location>
        <begin position="1199"/>
        <end position="1221"/>
    </location>
</feature>
<feature type="region of interest" description="Disordered" evidence="3">
    <location>
        <begin position="996"/>
        <end position="1066"/>
    </location>
</feature>
<feature type="compositionally biased region" description="Polar residues" evidence="3">
    <location>
        <begin position="1224"/>
        <end position="1242"/>
    </location>
</feature>
<comment type="caution">
    <text evidence="4">The sequence shown here is derived from an EMBL/GenBank/DDBJ whole genome shotgun (WGS) entry which is preliminary data.</text>
</comment>
<feature type="compositionally biased region" description="Polar residues" evidence="3">
    <location>
        <begin position="772"/>
        <end position="788"/>
    </location>
</feature>
<dbReference type="GO" id="GO:0006139">
    <property type="term" value="P:nucleobase-containing compound metabolic process"/>
    <property type="evidence" value="ECO:0007669"/>
    <property type="project" value="UniProtKB-ARBA"/>
</dbReference>
<feature type="region of interest" description="Disordered" evidence="3">
    <location>
        <begin position="1"/>
        <end position="27"/>
    </location>
</feature>
<dbReference type="GO" id="GO:0000175">
    <property type="term" value="F:3'-5'-RNA exonuclease activity"/>
    <property type="evidence" value="ECO:0007669"/>
    <property type="project" value="TreeGrafter"/>
</dbReference>
<reference evidence="5" key="1">
    <citation type="journal article" date="2021" name="Microbiol. Resour. Announc.">
        <title>LGAAP: Leishmaniinae Genome Assembly and Annotation Pipeline.</title>
        <authorList>
            <person name="Almutairi H."/>
            <person name="Urbaniak M.D."/>
            <person name="Bates M.D."/>
            <person name="Jariyapan N."/>
            <person name="Kwakye-Nuako G."/>
            <person name="Thomaz-Soccol V."/>
            <person name="Al-Salem W.S."/>
            <person name="Dillon R.J."/>
            <person name="Bates P.A."/>
            <person name="Gatherer D."/>
        </authorList>
    </citation>
    <scope>NUCLEOTIDE SEQUENCE [LARGE SCALE GENOMIC DNA]</scope>
</reference>
<accession>A0A836GZ82</accession>
<feature type="compositionally biased region" description="Basic and acidic residues" evidence="3">
    <location>
        <begin position="1"/>
        <end position="24"/>
    </location>
</feature>
<feature type="region of interest" description="Disordered" evidence="3">
    <location>
        <begin position="509"/>
        <end position="590"/>
    </location>
</feature>
<feature type="compositionally biased region" description="Polar residues" evidence="3">
    <location>
        <begin position="1048"/>
        <end position="1057"/>
    </location>
</feature>
<feature type="compositionally biased region" description="Low complexity" evidence="3">
    <location>
        <begin position="1032"/>
        <end position="1046"/>
    </location>
</feature>
<dbReference type="Gene3D" id="3.60.10.10">
    <property type="entry name" value="Endonuclease/exonuclease/phosphatase"/>
    <property type="match status" value="3"/>
</dbReference>
<feature type="compositionally biased region" description="Gly residues" evidence="3">
    <location>
        <begin position="139"/>
        <end position="149"/>
    </location>
</feature>
<keyword evidence="2" id="KW-0378">Hydrolase</keyword>
<feature type="region of interest" description="Disordered" evidence="3">
    <location>
        <begin position="1341"/>
        <end position="1367"/>
    </location>
</feature>
<reference evidence="5" key="2">
    <citation type="journal article" date="2021" name="Sci. Data">
        <title>Chromosome-scale genome sequencing, assembly and annotation of six genomes from subfamily Leishmaniinae.</title>
        <authorList>
            <person name="Almutairi H."/>
            <person name="Urbaniak M.D."/>
            <person name="Bates M.D."/>
            <person name="Jariyapan N."/>
            <person name="Kwakye-Nuako G."/>
            <person name="Thomaz Soccol V."/>
            <person name="Al-Salem W.S."/>
            <person name="Dillon R.J."/>
            <person name="Bates P.A."/>
            <person name="Gatherer D."/>
        </authorList>
    </citation>
    <scope>NUCLEOTIDE SEQUENCE [LARGE SCALE GENOMIC DNA]</scope>
</reference>
<gene>
    <name evidence="4" type="ORF">LSCM4_03834</name>
</gene>
<name>A0A836GZ82_9TRYP</name>
<feature type="compositionally biased region" description="Low complexity" evidence="3">
    <location>
        <begin position="285"/>
        <end position="296"/>
    </location>
</feature>
<evidence type="ECO:0000256" key="2">
    <source>
        <dbReference type="ARBA" id="ARBA00022801"/>
    </source>
</evidence>
<sequence>MPRSDGEAADGRDAMGDADSDGHQNRVFAVPEHSAPSWANVPSNRDVCSLVAATPDVNVSDCQPLQTSRTTTSCHLAASTSSGVPLHRVSASDLLSLADTRNSHSGVNASVVSEDKPLPSLTTLPFPTASRATKSAGDTGVGVDSGTGVSGAATTGAATTTDSISRATSFAGRSMTLLERRNNRERSALSLSCLSGLNVEKLQESMRDTSLLLDSQEAPVRAPQGWSKTVASAALLSDYAMPSLRAPSSGITDSTTTPNAPPGTDQPHTQAPRPCSSSSDDDSSSPRSHPTSTSYSRAVDTIPGALKVIGYNILAGRLASTDLYPACPPSVLSEEYRLGLIKEELRRVDPDILLLEEISVAVHERTLGPYLQSALGMEGHHVVITDRDGNPRCTPPPQHVKTAAALSPGVAIPLGVSCGTERRPNSASIKATVAGAATCNGGASVRRSGAGGAVNSSANVGRGNSSPHLPQLAERCTSRRSSRLDSSVRVACFPVYSCSTPTIRRRCGEESQALHPQQSSTPRQEMSRSSLENTPVNTKATASEDSMQRTSNATEYNQVTAARSSRQTSALLLRPTAPTPTNRSGGQPATLRAEKATEEALGHRRVEMDGVSIFYKAARFRVLEVMPVLFNRLAAVEKRLTRYEHDKLQVNSHNVALVLVLQDMQVNGASRVYVVAAVHLIWQRVNAQLWQAHQLLRVMEGLKHKYSKGYVDLVYPSGRGSAAYDGAVTQPPSIIDTPLNREGLRRYVHDDVTSQPPLPTPQPLQLPRTPSARRQSMVPSRTTTNTSDPAGESGGSSFLNAITDRVHGRYASVCSGATSSSTAVTCIIGGDFNSERSGPVMEYLCTGRVPRGAEVMEYWRAPQLESPVPLDHTEERNTAGANGRDAANAVLPTPSAPPTVLPPTLCGVQGVARQELISYSVRNSMHSSLSSMDSLPLTRPRRATQSPPPSTEGLGANAAPNSTGTVEGLSRLQPHTPLSKRPSHLYSTRLSDEVLSPLHGAADPPLQRRETATDTTVTVLKSPRKSGDAPSRQPAGAAPRFGRGRACTTPSSATSSLIGVRSRGGGDHGCSDGGSLSAVAAAASNHLSGAVSPSLACCRSSDAQLPLSLTFLSMNKNAPAGTACPARARRTSSSMEQQNGESAACPANRRSCARRRTSPDIETIEGDMSGHSCSHTASESGCVWNAALAMSCAMRPTRNTRDDMPNVGPGEREREDEESRGRTPISSQAVAYTSSVRPSPSQDHVAMWGGSGEVLENAEMNTKWRHRILGLTYRAGAGDAGSGSGGSMGLNLGSATGEPLFPSHGELETPASPRSRPKRQSAGAAFSIAVPVSTFPQVVRPLSPSALPQPPSEADYDATSSNASVSPPPASLMRLPMLISHRNCTPSSPPVPLIDGVVHKIRLSDAYAPYCYRHPSCVSAMNPSTNMEGKVLDHILYEDEHVVCGGVLRLGERQELPNARVPSDHYMIGSVLIPIQELHRA</sequence>
<dbReference type="SMR" id="A0A836GZ82"/>
<dbReference type="InterPro" id="IPR050410">
    <property type="entry name" value="CCR4/nocturin_mRNA_transcr"/>
</dbReference>
<dbReference type="PANTHER" id="PTHR12121">
    <property type="entry name" value="CARBON CATABOLITE REPRESSOR PROTEIN 4"/>
    <property type="match status" value="1"/>
</dbReference>